<gene>
    <name evidence="9" type="ORF">GMBLW1_40640</name>
</gene>
<dbReference type="PANTHER" id="PTHR38050">
    <property type="match status" value="1"/>
</dbReference>
<dbReference type="EMBL" id="LR586016">
    <property type="protein sequence ID" value="VIP05129.1"/>
    <property type="molecule type" value="Genomic_DNA"/>
</dbReference>
<keyword evidence="5 9" id="KW-0378">Hydrolase</keyword>
<dbReference type="Pfam" id="PF02230">
    <property type="entry name" value="Abhydrolase_2"/>
    <property type="match status" value="1"/>
</dbReference>
<organism evidence="9">
    <name type="scientific">Tuwongella immobilis</name>
    <dbReference type="NCBI Taxonomy" id="692036"/>
    <lineage>
        <taxon>Bacteria</taxon>
        <taxon>Pseudomonadati</taxon>
        <taxon>Planctomycetota</taxon>
        <taxon>Planctomycetia</taxon>
        <taxon>Gemmatales</taxon>
        <taxon>Gemmataceae</taxon>
        <taxon>Tuwongella</taxon>
    </lineage>
</organism>
<evidence type="ECO:0000259" key="8">
    <source>
        <dbReference type="Pfam" id="PF02230"/>
    </source>
</evidence>
<evidence type="ECO:0000256" key="3">
    <source>
        <dbReference type="ARBA" id="ARBA00022651"/>
    </source>
</evidence>
<dbReference type="InterPro" id="IPR043595">
    <property type="entry name" value="FaeB/C/D"/>
</dbReference>
<keyword evidence="6" id="KW-0119">Carbohydrate metabolism</keyword>
<keyword evidence="4" id="KW-0732">Signal</keyword>
<dbReference type="KEGG" id="tim:GMBLW1_40640"/>
<comment type="subcellular location">
    <subcellularLocation>
        <location evidence="1">Secreted</location>
    </subcellularLocation>
</comment>
<evidence type="ECO:0000256" key="5">
    <source>
        <dbReference type="ARBA" id="ARBA00022801"/>
    </source>
</evidence>
<proteinExistence type="predicted"/>
<sequence length="286" mass="31407">MRRTFEYRGFPRSYVVSLPTNGPIPRPLLMVLHGAGATAEWMAEETRIAQVAHAAGFAVVFPEGLPPRPDKMPKFLTNPVVWDDGAPYAPPDGIQRDDVGFLRLVLDQLQSELPVDSSRIFLTGFSNGAAMSFRLAAAMPERFAGVAPVAGHCWIDPPRLAKPVPTFYQIGRDDPMIPLAGGTVQTPWRTVTNRPPIEWTLQRWAAALGCDPVPESEEREGLERRMYHGDAPGASLEAWIIGELGHHWPGGLGRLSEKYGGRFHARIDASAAIVDFFLALPIAPTR</sequence>
<keyword evidence="10" id="KW-1185">Reference proteome</keyword>
<evidence type="ECO:0000313" key="9">
    <source>
        <dbReference type="EMBL" id="VIP05129.1"/>
    </source>
</evidence>
<evidence type="ECO:0000256" key="6">
    <source>
        <dbReference type="ARBA" id="ARBA00023277"/>
    </source>
</evidence>
<feature type="domain" description="Phospholipase/carboxylesterase/thioesterase" evidence="8">
    <location>
        <begin position="26"/>
        <end position="182"/>
    </location>
</feature>
<evidence type="ECO:0000256" key="7">
    <source>
        <dbReference type="ARBA" id="ARBA00023326"/>
    </source>
</evidence>
<dbReference type="RefSeq" id="WP_162660145.1">
    <property type="nucleotide sequence ID" value="NZ_LR593887.1"/>
</dbReference>
<evidence type="ECO:0000256" key="4">
    <source>
        <dbReference type="ARBA" id="ARBA00022729"/>
    </source>
</evidence>
<reference evidence="9" key="1">
    <citation type="submission" date="2019-04" db="EMBL/GenBank/DDBJ databases">
        <authorList>
            <consortium name="Science for Life Laboratories"/>
        </authorList>
    </citation>
    <scope>NUCLEOTIDE SEQUENCE</scope>
    <source>
        <strain evidence="9">MBLW1</strain>
    </source>
</reference>
<name>A0A6C2YVW8_9BACT</name>
<dbReference type="InterPro" id="IPR029058">
    <property type="entry name" value="AB_hydrolase_fold"/>
</dbReference>
<dbReference type="GO" id="GO:0030600">
    <property type="term" value="F:feruloyl esterase activity"/>
    <property type="evidence" value="ECO:0007669"/>
    <property type="project" value="InterPro"/>
</dbReference>
<dbReference type="Gene3D" id="3.40.50.1820">
    <property type="entry name" value="alpha/beta hydrolase"/>
    <property type="match status" value="1"/>
</dbReference>
<accession>A0A6C2YVW8</accession>
<dbReference type="EMBL" id="LR593887">
    <property type="protein sequence ID" value="VTS07614.1"/>
    <property type="molecule type" value="Genomic_DNA"/>
</dbReference>
<keyword evidence="7" id="KW-0624">Polysaccharide degradation</keyword>
<dbReference type="GO" id="GO:0045493">
    <property type="term" value="P:xylan catabolic process"/>
    <property type="evidence" value="ECO:0007669"/>
    <property type="project" value="UniProtKB-KW"/>
</dbReference>
<dbReference type="InParanoid" id="A0A6C2YVW8"/>
<keyword evidence="3" id="KW-0858">Xylan degradation</keyword>
<dbReference type="InterPro" id="IPR003140">
    <property type="entry name" value="PLipase/COase/thioEstase"/>
</dbReference>
<dbReference type="AlphaFoldDB" id="A0A6C2YVW8"/>
<dbReference type="SUPFAM" id="SSF53474">
    <property type="entry name" value="alpha/beta-Hydrolases"/>
    <property type="match status" value="1"/>
</dbReference>
<protein>
    <recommendedName>
        <fullName evidence="8">Phospholipase/carboxylesterase/thioesterase domain-containing protein</fullName>
    </recommendedName>
</protein>
<evidence type="ECO:0000256" key="1">
    <source>
        <dbReference type="ARBA" id="ARBA00004613"/>
    </source>
</evidence>
<dbReference type="PANTHER" id="PTHR38050:SF2">
    <property type="entry name" value="FERULOYL ESTERASE C-RELATED"/>
    <property type="match status" value="1"/>
</dbReference>
<evidence type="ECO:0000313" key="10">
    <source>
        <dbReference type="Proteomes" id="UP000464378"/>
    </source>
</evidence>
<dbReference type="GO" id="GO:0005576">
    <property type="term" value="C:extracellular region"/>
    <property type="evidence" value="ECO:0007669"/>
    <property type="project" value="UniProtKB-SubCell"/>
</dbReference>
<dbReference type="Proteomes" id="UP000464378">
    <property type="component" value="Chromosome"/>
</dbReference>
<keyword evidence="2" id="KW-0964">Secreted</keyword>
<evidence type="ECO:0000256" key="2">
    <source>
        <dbReference type="ARBA" id="ARBA00022525"/>
    </source>
</evidence>